<evidence type="ECO:0008006" key="3">
    <source>
        <dbReference type="Google" id="ProtNLM"/>
    </source>
</evidence>
<dbReference type="Gene3D" id="3.40.50.300">
    <property type="entry name" value="P-loop containing nucleotide triphosphate hydrolases"/>
    <property type="match status" value="1"/>
</dbReference>
<dbReference type="AlphaFoldDB" id="B7K4L2"/>
<dbReference type="EMBL" id="CP001287">
    <property type="protein sequence ID" value="ACK65477.1"/>
    <property type="molecule type" value="Genomic_DNA"/>
</dbReference>
<dbReference type="Proteomes" id="UP000008204">
    <property type="component" value="Chromosome"/>
</dbReference>
<dbReference type="HOGENOM" id="CLU_021307_2_0_3"/>
<dbReference type="STRING" id="41431.PCC8801_1420"/>
<dbReference type="SUPFAM" id="SSF52540">
    <property type="entry name" value="P-loop containing nucleoside triphosphate hydrolases"/>
    <property type="match status" value="1"/>
</dbReference>
<evidence type="ECO:0000313" key="2">
    <source>
        <dbReference type="Proteomes" id="UP000008204"/>
    </source>
</evidence>
<dbReference type="OrthoDB" id="5522963at2"/>
<dbReference type="KEGG" id="cyp:PCC8801_1420"/>
<keyword evidence="2" id="KW-1185">Reference proteome</keyword>
<gene>
    <name evidence="1" type="ordered locus">PCC8801_1420</name>
</gene>
<accession>B7K4L2</accession>
<dbReference type="eggNOG" id="COG1672">
    <property type="taxonomic scope" value="Bacteria"/>
</dbReference>
<dbReference type="InterPro" id="IPR027417">
    <property type="entry name" value="P-loop_NTPase"/>
</dbReference>
<dbReference type="Pfam" id="PF14516">
    <property type="entry name" value="AAA_35"/>
    <property type="match status" value="1"/>
</dbReference>
<sequence>MTMTMIQVKMEEKSQPRTPNRHRGVILTPEGLARLEQAKSEAEDSENWGNRFTLETLSERTKLTTDTIMKVFACKSGVDINTLKKCFAAFNLTLEDTDYYQPWLLARPTVKDDQQLGDEFPDGQVPLNSRFYINHPSIEIECYQTILKPGALIRLKAPRRRGKTSVMARILHHASNHDCYPVYLSLGSVDKAFLQNLDKFLQWFCARVGLEVKLPNRITDYWDDLFGSKISCKMYFEEYILENLHQPLVLGIDDVDLLFQYPELADDFFALLRLWHEEAKNKEIWQKLRLVVAHSSEVYIPLNLNKSPFNVGLPVELPLFTAEQVQKLARCYGLTWTLEQVMSLMELVEGHPYLVRLGLYQIWKGKVTLDELLTISVQSPENIYYDHLQRQFLYLQQQDSNLLESFTQVILSKDPVELDWLQVFKLESLGLIKLQGTQVTSSCPLYQQYFYQQLTR</sequence>
<evidence type="ECO:0000313" key="1">
    <source>
        <dbReference type="EMBL" id="ACK65477.1"/>
    </source>
</evidence>
<protein>
    <recommendedName>
        <fullName evidence="3">Serine/threonine protein kinase</fullName>
    </recommendedName>
</protein>
<dbReference type="RefSeq" id="WP_012594750.1">
    <property type="nucleotide sequence ID" value="NC_011726.1"/>
</dbReference>
<organism evidence="1 2">
    <name type="scientific">Rippkaea orientalis (strain PCC 8801 / RF-1)</name>
    <name type="common">Cyanothece sp. (strain PCC 8801)</name>
    <dbReference type="NCBI Taxonomy" id="41431"/>
    <lineage>
        <taxon>Bacteria</taxon>
        <taxon>Bacillati</taxon>
        <taxon>Cyanobacteriota</taxon>
        <taxon>Cyanophyceae</taxon>
        <taxon>Oscillatoriophycideae</taxon>
        <taxon>Chroococcales</taxon>
        <taxon>Aphanothecaceae</taxon>
        <taxon>Rippkaea</taxon>
        <taxon>Rippkaea orientalis</taxon>
    </lineage>
</organism>
<reference evidence="2" key="1">
    <citation type="journal article" date="2011" name="MBio">
        <title>Novel metabolic attributes of the genus Cyanothece, comprising a group of unicellular nitrogen-fixing Cyanobacteria.</title>
        <authorList>
            <person name="Bandyopadhyay A."/>
            <person name="Elvitigala T."/>
            <person name="Welsh E."/>
            <person name="Stockel J."/>
            <person name="Liberton M."/>
            <person name="Min H."/>
            <person name="Sherman L.A."/>
            <person name="Pakrasi H.B."/>
        </authorList>
    </citation>
    <scope>NUCLEOTIDE SEQUENCE [LARGE SCALE GENOMIC DNA]</scope>
    <source>
        <strain evidence="2">PCC 8801</strain>
    </source>
</reference>
<proteinExistence type="predicted"/>
<name>B7K4L2_RIPO1</name>